<organism evidence="1 2">
    <name type="scientific">Cylicocyclus nassatus</name>
    <name type="common">Nematode worm</name>
    <dbReference type="NCBI Taxonomy" id="53992"/>
    <lineage>
        <taxon>Eukaryota</taxon>
        <taxon>Metazoa</taxon>
        <taxon>Ecdysozoa</taxon>
        <taxon>Nematoda</taxon>
        <taxon>Chromadorea</taxon>
        <taxon>Rhabditida</taxon>
        <taxon>Rhabditina</taxon>
        <taxon>Rhabditomorpha</taxon>
        <taxon>Strongyloidea</taxon>
        <taxon>Strongylidae</taxon>
        <taxon>Cylicocyclus</taxon>
    </lineage>
</organism>
<proteinExistence type="predicted"/>
<evidence type="ECO:0000313" key="1">
    <source>
        <dbReference type="EMBL" id="CAJ0606480.1"/>
    </source>
</evidence>
<evidence type="ECO:0000313" key="2">
    <source>
        <dbReference type="Proteomes" id="UP001176961"/>
    </source>
</evidence>
<name>A0AA36HA04_CYLNA</name>
<gene>
    <name evidence="1" type="ORF">CYNAS_LOCUS18463</name>
</gene>
<comment type="caution">
    <text evidence="1">The sequence shown here is derived from an EMBL/GenBank/DDBJ whole genome shotgun (WGS) entry which is preliminary data.</text>
</comment>
<dbReference type="Proteomes" id="UP001176961">
    <property type="component" value="Unassembled WGS sequence"/>
</dbReference>
<sequence>MNSQRSRRTYDRIGARNYGMILEERIRRMRDNQAFLRQLQEERGDQQQVEEIEEEGDTLSDRTLYYSMYVQHFGISLVQVKRMEALMVVIYGSAPPITYEQNVASFNSDALTEYNIKRTYYCSSCEGLLSQWRDVCDNEGCELHRLEAELSALRSEPIEIDVDGYGWTIDVTLNKGVADLAAQQGLFGVPRWSSEQGCSKCYITGQRIEGQRVWISGDNENTDLRPPESYVVDGHRGANGIPKATPLMRIIEPCRFPGDALHVCSEGITKNRLRDLFSRQSRFRDLLVNRQGTESIKKCLKEMSCYTYASSLILSLDDLRTCKAAELDEIAFIAFPLSSAAGLIPSPLAAVSLLGYWLCLRIIADSRNLTTVSIEKAQKLASLTQQIWTSMAPEIFTMKCHWFFDHGMKEEITSYGSAYQWSSAPFESHHRRLQIKVDQSTTNSSATIIEKYLLYKKMRNLFENRAVNYPAMTSLRNKVDNKHRTRFPVGISLDDSMYIPKNSRIEPHQLQEFTMRTNQHTPTRGRAPARARLTYAPPRAQLVIASPQTTTPASQASQDVFHDENVPIAVEQVARPGNVNNRPEFNFEEAPRETRREPASLYECVSNGTLDMNKAARLILKQKRDGSFNQSVYDEFVRSEVASRVHYFRNNGILDISDTVLEMRLTGIMNYMMADIQCAKFDRYTRAVELSEKKDTSVRVPGRPALILKNCTRAWKIDGPAPFITADLKQMIVNYHPKEKETPFQLFAGLFRYIIMRATNPPQKIQEYSLRLNGRNGRVDTLLNLPESIQNLLLDFAEDLIGYGHNELRAPQADKTSSFFIKLGSTDEEREQEFDVLQQERVLFRKDSFKGLQLALRDVRSYIYDTTKAQWIPGDRKAKRTRLEVPELENAEPTQE</sequence>
<keyword evidence="2" id="KW-1185">Reference proteome</keyword>
<dbReference type="AlphaFoldDB" id="A0AA36HA04"/>
<dbReference type="EMBL" id="CATQJL010000316">
    <property type="protein sequence ID" value="CAJ0606480.1"/>
    <property type="molecule type" value="Genomic_DNA"/>
</dbReference>
<protein>
    <submittedName>
        <fullName evidence="1">Uncharacterized protein</fullName>
    </submittedName>
</protein>
<accession>A0AA36HA04</accession>
<reference evidence="1" key="1">
    <citation type="submission" date="2023-07" db="EMBL/GenBank/DDBJ databases">
        <authorList>
            <consortium name="CYATHOMIX"/>
        </authorList>
    </citation>
    <scope>NUCLEOTIDE SEQUENCE</scope>
    <source>
        <strain evidence="1">N/A</strain>
    </source>
</reference>